<accession>A0A841L640</accession>
<dbReference type="Proteomes" id="UP000538147">
    <property type="component" value="Unassembled WGS sequence"/>
</dbReference>
<evidence type="ECO:0000256" key="3">
    <source>
        <dbReference type="ARBA" id="ARBA00022763"/>
    </source>
</evidence>
<feature type="domain" description="Uracil-DNA glycosylase-like" evidence="10">
    <location>
        <begin position="36"/>
        <end position="199"/>
    </location>
</feature>
<evidence type="ECO:0000256" key="6">
    <source>
        <dbReference type="ARBA" id="ARBA00023014"/>
    </source>
</evidence>
<dbReference type="Pfam" id="PF03167">
    <property type="entry name" value="UDG"/>
    <property type="match status" value="1"/>
</dbReference>
<dbReference type="InterPro" id="IPR005122">
    <property type="entry name" value="Uracil-DNA_glycosylase-like"/>
</dbReference>
<dbReference type="PANTHER" id="PTHR33693:SF3">
    <property type="entry name" value="TYPE-5 URACIL-DNA GLYCOSYLASE"/>
    <property type="match status" value="1"/>
</dbReference>
<keyword evidence="12" id="KW-1185">Reference proteome</keyword>
<protein>
    <recommendedName>
        <fullName evidence="9">Type-5 uracil-DNA glycosylase</fullName>
    </recommendedName>
</protein>
<dbReference type="GO" id="GO:0004844">
    <property type="term" value="F:uracil DNA N-glycosylase activity"/>
    <property type="evidence" value="ECO:0007669"/>
    <property type="project" value="InterPro"/>
</dbReference>
<keyword evidence="4" id="KW-0378">Hydrolase</keyword>
<reference evidence="11 12" key="1">
    <citation type="submission" date="2020-08" db="EMBL/GenBank/DDBJ databases">
        <title>Genomic Encyclopedia of Type Strains, Phase IV (KMG-IV): sequencing the most valuable type-strain genomes for metagenomic binning, comparative biology and taxonomic classification.</title>
        <authorList>
            <person name="Goeker M."/>
        </authorList>
    </citation>
    <scope>NUCLEOTIDE SEQUENCE [LARGE SCALE GENOMIC DNA]</scope>
    <source>
        <strain evidence="11 12">DSM 102189</strain>
    </source>
</reference>
<dbReference type="InterPro" id="IPR036895">
    <property type="entry name" value="Uracil-DNA_glycosylase-like_sf"/>
</dbReference>
<dbReference type="AlphaFoldDB" id="A0A841L640"/>
<evidence type="ECO:0000256" key="1">
    <source>
        <dbReference type="ARBA" id="ARBA00022485"/>
    </source>
</evidence>
<dbReference type="InterPro" id="IPR051536">
    <property type="entry name" value="UDG_Type-4/5"/>
</dbReference>
<evidence type="ECO:0000256" key="7">
    <source>
        <dbReference type="ARBA" id="ARBA00023204"/>
    </source>
</evidence>
<keyword evidence="6" id="KW-0411">Iron-sulfur</keyword>
<evidence type="ECO:0000256" key="4">
    <source>
        <dbReference type="ARBA" id="ARBA00022801"/>
    </source>
</evidence>
<dbReference type="SMART" id="SM00987">
    <property type="entry name" value="UreE_C"/>
    <property type="match status" value="1"/>
</dbReference>
<evidence type="ECO:0000313" key="12">
    <source>
        <dbReference type="Proteomes" id="UP000538147"/>
    </source>
</evidence>
<sequence>MHAPEPPADCPLCPRLVTYRHANRLGNPEWHNAPVQGFGDPAAWLLILGLAPGRTGANRTGRPFTGDSAGSLLEATLIAAGLATPQENGTLHLHRTFITNAVRCAPPGNKPTPAEVHACRPFLLGTLEALPAARTIVALGQIAHQSAIKACGGKLPKHPFAHGAVHRLYTGYTVLDSFHPSQLNTNTGRLTPEMLTAVFAQALSAQP</sequence>
<evidence type="ECO:0000256" key="8">
    <source>
        <dbReference type="ARBA" id="ARBA00023779"/>
    </source>
</evidence>
<keyword evidence="5" id="KW-0408">Iron</keyword>
<evidence type="ECO:0000259" key="10">
    <source>
        <dbReference type="SMART" id="SM00986"/>
    </source>
</evidence>
<dbReference type="SUPFAM" id="SSF52141">
    <property type="entry name" value="Uracil-DNA glycosylase-like"/>
    <property type="match status" value="1"/>
</dbReference>
<dbReference type="InterPro" id="IPR044147">
    <property type="entry name" value="UdgB-like"/>
</dbReference>
<comment type="caution">
    <text evidence="11">The sequence shown here is derived from an EMBL/GenBank/DDBJ whole genome shotgun (WGS) entry which is preliminary data.</text>
</comment>
<organism evidence="11 12">
    <name type="scientific">Polymorphobacter multimanifer</name>
    <dbReference type="NCBI Taxonomy" id="1070431"/>
    <lineage>
        <taxon>Bacteria</taxon>
        <taxon>Pseudomonadati</taxon>
        <taxon>Pseudomonadota</taxon>
        <taxon>Alphaproteobacteria</taxon>
        <taxon>Sphingomonadales</taxon>
        <taxon>Sphingosinicellaceae</taxon>
        <taxon>Polymorphobacter</taxon>
    </lineage>
</organism>
<gene>
    <name evidence="11" type="ORF">FHS79_002596</name>
</gene>
<evidence type="ECO:0000256" key="5">
    <source>
        <dbReference type="ARBA" id="ARBA00023004"/>
    </source>
</evidence>
<dbReference type="EMBL" id="JACIIV010000019">
    <property type="protein sequence ID" value="MBB6228409.1"/>
    <property type="molecule type" value="Genomic_DNA"/>
</dbReference>
<dbReference type="PANTHER" id="PTHR33693">
    <property type="entry name" value="TYPE-5 URACIL-DNA GLYCOSYLASE"/>
    <property type="match status" value="1"/>
</dbReference>
<name>A0A841L640_9SPHN</name>
<comment type="similarity">
    <text evidence="8">Belongs to the uracil-DNA glycosylase (UDG) superfamily. Type 5 (UDGb) family.</text>
</comment>
<dbReference type="GO" id="GO:0033958">
    <property type="term" value="F:DNA-deoxyinosine glycosylase activity"/>
    <property type="evidence" value="ECO:0007669"/>
    <property type="project" value="InterPro"/>
</dbReference>
<dbReference type="SMART" id="SM00986">
    <property type="entry name" value="UDG"/>
    <property type="match status" value="1"/>
</dbReference>
<evidence type="ECO:0000256" key="2">
    <source>
        <dbReference type="ARBA" id="ARBA00022723"/>
    </source>
</evidence>
<dbReference type="GO" id="GO:0051539">
    <property type="term" value="F:4 iron, 4 sulfur cluster binding"/>
    <property type="evidence" value="ECO:0007669"/>
    <property type="project" value="UniProtKB-KW"/>
</dbReference>
<dbReference type="Gene3D" id="3.40.470.10">
    <property type="entry name" value="Uracil-DNA glycosylase-like domain"/>
    <property type="match status" value="1"/>
</dbReference>
<keyword evidence="7" id="KW-0234">DNA repair</keyword>
<proteinExistence type="inferred from homology"/>
<dbReference type="GO" id="GO:0006284">
    <property type="term" value="P:base-excision repair"/>
    <property type="evidence" value="ECO:0007669"/>
    <property type="project" value="InterPro"/>
</dbReference>
<dbReference type="CDD" id="cd10031">
    <property type="entry name" value="UDG-F5_TTUDGB_like"/>
    <property type="match status" value="1"/>
</dbReference>
<evidence type="ECO:0000313" key="11">
    <source>
        <dbReference type="EMBL" id="MBB6228409.1"/>
    </source>
</evidence>
<keyword evidence="2" id="KW-0479">Metal-binding</keyword>
<dbReference type="RefSeq" id="WP_184200684.1">
    <property type="nucleotide sequence ID" value="NZ_JACIIV010000019.1"/>
</dbReference>
<keyword evidence="1" id="KW-0004">4Fe-4S</keyword>
<evidence type="ECO:0000256" key="9">
    <source>
        <dbReference type="ARBA" id="ARBA00023887"/>
    </source>
</evidence>
<keyword evidence="3" id="KW-0227">DNA damage</keyword>
<dbReference type="GO" id="GO:0046872">
    <property type="term" value="F:metal ion binding"/>
    <property type="evidence" value="ECO:0007669"/>
    <property type="project" value="UniProtKB-KW"/>
</dbReference>